<dbReference type="Gene3D" id="1.10.530.10">
    <property type="match status" value="1"/>
</dbReference>
<organism evidence="4">
    <name type="scientific">Burkholderia sp. (strain CCGE1003)</name>
    <dbReference type="NCBI Taxonomy" id="640512"/>
    <lineage>
        <taxon>Bacteria</taxon>
        <taxon>Pseudomonadati</taxon>
        <taxon>Pseudomonadota</taxon>
        <taxon>Betaproteobacteria</taxon>
        <taxon>Burkholderiales</taxon>
        <taxon>Burkholderiaceae</taxon>
        <taxon>Burkholderia</taxon>
    </lineage>
</organism>
<feature type="signal peptide" evidence="2">
    <location>
        <begin position="1"/>
        <end position="29"/>
    </location>
</feature>
<accession>E1TGS6</accession>
<dbReference type="PANTHER" id="PTHR37423">
    <property type="entry name" value="SOLUBLE LYTIC MUREIN TRANSGLYCOSYLASE-RELATED"/>
    <property type="match status" value="1"/>
</dbReference>
<dbReference type="EMBL" id="CP002218">
    <property type="protein sequence ID" value="ADN60563.1"/>
    <property type="molecule type" value="Genomic_DNA"/>
</dbReference>
<sequence length="276" mass="28592">MPRRRLVARRLLLVAAAACSAYLPLCAHAVDAIVTGLRPAPGVVMMVGGMGGAAEPVARPAPAAPRALASAHDDAIGPQPVLAYPPDDADARQSVVIQAGRASLSDALRQSSASVAARVMGLWPIINEAARAAGLDSALLMAVIDVESRGNPQAVSPKGATGLMQLMPDTGARHGASDLFDARQNVAAGARYLKELMRQFGELPLALAAYNAGEGAVQKYGGQIPPYAETQSYVPRVIARYRWYRSAASSTASAWGAEIADGGNGRLFAVGSPSRN</sequence>
<dbReference type="PROSITE" id="PS00922">
    <property type="entry name" value="TRANSGLYCOSYLASE"/>
    <property type="match status" value="1"/>
</dbReference>
<dbReference type="HOGENOM" id="CLU_065765_3_0_4"/>
<dbReference type="AlphaFoldDB" id="E1TGS6"/>
<dbReference type="GO" id="GO:0008933">
    <property type="term" value="F:peptidoglycan lytic transglycosylase activity"/>
    <property type="evidence" value="ECO:0007669"/>
    <property type="project" value="InterPro"/>
</dbReference>
<protein>
    <submittedName>
        <fullName evidence="4">Lytic transglycosylase catalytic</fullName>
    </submittedName>
</protein>
<keyword evidence="2" id="KW-0732">Signal</keyword>
<feature type="domain" description="Transglycosylase SLT" evidence="3">
    <location>
        <begin position="125"/>
        <end position="222"/>
    </location>
</feature>
<dbReference type="CDD" id="cd00254">
    <property type="entry name" value="LT-like"/>
    <property type="match status" value="1"/>
</dbReference>
<gene>
    <name evidence="4" type="ordered locus">BC1003_4631</name>
</gene>
<reference evidence="4" key="1">
    <citation type="submission" date="2010-09" db="EMBL/GenBank/DDBJ databases">
        <title>Complete sequence of chromosome2 of Burkholderia sp. CCGE1003.</title>
        <authorList>
            <consortium name="US DOE Joint Genome Institute"/>
            <person name="Lucas S."/>
            <person name="Copeland A."/>
            <person name="Lapidus A."/>
            <person name="Cheng J.-F."/>
            <person name="Bruce D."/>
            <person name="Goodwin L."/>
            <person name="Pitluck S."/>
            <person name="Daligault H."/>
            <person name="Davenport K."/>
            <person name="Detter J.C."/>
            <person name="Han C."/>
            <person name="Tapia R."/>
            <person name="Land M."/>
            <person name="Hauser L."/>
            <person name="Jeffries C."/>
            <person name="Kyrpides N."/>
            <person name="Ivanova N."/>
            <person name="Ovchinnikova G."/>
            <person name="Martinez-Romero E."/>
            <person name="Rogel M.A."/>
            <person name="Auchtung J."/>
            <person name="Tiedje J.M."/>
            <person name="Woyke T."/>
        </authorList>
    </citation>
    <scope>NUCLEOTIDE SEQUENCE</scope>
    <source>
        <strain evidence="4">CCGE1003</strain>
    </source>
</reference>
<evidence type="ECO:0000256" key="2">
    <source>
        <dbReference type="SAM" id="SignalP"/>
    </source>
</evidence>
<dbReference type="STRING" id="640512.BC1003_4631"/>
<feature type="chain" id="PRO_5003152208" evidence="2">
    <location>
        <begin position="30"/>
        <end position="276"/>
    </location>
</feature>
<evidence type="ECO:0000256" key="1">
    <source>
        <dbReference type="ARBA" id="ARBA00007734"/>
    </source>
</evidence>
<dbReference type="GO" id="GO:0016020">
    <property type="term" value="C:membrane"/>
    <property type="evidence" value="ECO:0007669"/>
    <property type="project" value="InterPro"/>
</dbReference>
<dbReference type="SUPFAM" id="SSF53955">
    <property type="entry name" value="Lysozyme-like"/>
    <property type="match status" value="1"/>
</dbReference>
<name>E1TGS6_BURSG</name>
<dbReference type="OrthoDB" id="9815002at2"/>
<dbReference type="KEGG" id="bgf:BC1003_4631"/>
<dbReference type="Pfam" id="PF01464">
    <property type="entry name" value="SLT"/>
    <property type="match status" value="1"/>
</dbReference>
<comment type="similarity">
    <text evidence="1">Belongs to the transglycosylase Slt family.</text>
</comment>
<dbReference type="InterPro" id="IPR023346">
    <property type="entry name" value="Lysozyme-like_dom_sf"/>
</dbReference>
<proteinExistence type="inferred from homology"/>
<evidence type="ECO:0000313" key="4">
    <source>
        <dbReference type="EMBL" id="ADN60563.1"/>
    </source>
</evidence>
<dbReference type="InterPro" id="IPR008258">
    <property type="entry name" value="Transglycosylase_SLT_dom_1"/>
</dbReference>
<evidence type="ECO:0000259" key="3">
    <source>
        <dbReference type="Pfam" id="PF01464"/>
    </source>
</evidence>
<dbReference type="GO" id="GO:0000270">
    <property type="term" value="P:peptidoglycan metabolic process"/>
    <property type="evidence" value="ECO:0007669"/>
    <property type="project" value="InterPro"/>
</dbReference>
<dbReference type="CAZy" id="GH23">
    <property type="family name" value="Glycoside Hydrolase Family 23"/>
</dbReference>
<dbReference type="eggNOG" id="COG0741">
    <property type="taxonomic scope" value="Bacteria"/>
</dbReference>
<dbReference type="PANTHER" id="PTHR37423:SF2">
    <property type="entry name" value="MEMBRANE-BOUND LYTIC MUREIN TRANSGLYCOSYLASE C"/>
    <property type="match status" value="1"/>
</dbReference>
<dbReference type="InterPro" id="IPR000189">
    <property type="entry name" value="Transglyc_AS"/>
</dbReference>